<gene>
    <name evidence="2" type="ORF">SARC_17590</name>
</gene>
<proteinExistence type="predicted"/>
<dbReference type="GeneID" id="25918094"/>
<dbReference type="Proteomes" id="UP000054560">
    <property type="component" value="Unassembled WGS sequence"/>
</dbReference>
<dbReference type="RefSeq" id="XP_014143794.1">
    <property type="nucleotide sequence ID" value="XM_014288319.1"/>
</dbReference>
<name>A0A0L0EZM6_9EUKA</name>
<keyword evidence="3" id="KW-1185">Reference proteome</keyword>
<dbReference type="EMBL" id="KQ252915">
    <property type="protein sequence ID" value="KNC69892.1"/>
    <property type="molecule type" value="Genomic_DNA"/>
</dbReference>
<feature type="compositionally biased region" description="Low complexity" evidence="1">
    <location>
        <begin position="33"/>
        <end position="44"/>
    </location>
</feature>
<feature type="non-terminal residue" evidence="2">
    <location>
        <position position="69"/>
    </location>
</feature>
<evidence type="ECO:0000313" key="2">
    <source>
        <dbReference type="EMBL" id="KNC69892.1"/>
    </source>
</evidence>
<feature type="region of interest" description="Disordered" evidence="1">
    <location>
        <begin position="1"/>
        <end position="44"/>
    </location>
</feature>
<organism evidence="2 3">
    <name type="scientific">Sphaeroforma arctica JP610</name>
    <dbReference type="NCBI Taxonomy" id="667725"/>
    <lineage>
        <taxon>Eukaryota</taxon>
        <taxon>Ichthyosporea</taxon>
        <taxon>Ichthyophonida</taxon>
        <taxon>Sphaeroforma</taxon>
    </lineage>
</organism>
<evidence type="ECO:0000313" key="3">
    <source>
        <dbReference type="Proteomes" id="UP000054560"/>
    </source>
</evidence>
<accession>A0A0L0EZM6</accession>
<reference evidence="2 3" key="1">
    <citation type="submission" date="2011-02" db="EMBL/GenBank/DDBJ databases">
        <title>The Genome Sequence of Sphaeroforma arctica JP610.</title>
        <authorList>
            <consortium name="The Broad Institute Genome Sequencing Platform"/>
            <person name="Russ C."/>
            <person name="Cuomo C."/>
            <person name="Young S.K."/>
            <person name="Zeng Q."/>
            <person name="Gargeya S."/>
            <person name="Alvarado L."/>
            <person name="Berlin A."/>
            <person name="Chapman S.B."/>
            <person name="Chen Z."/>
            <person name="Freedman E."/>
            <person name="Gellesch M."/>
            <person name="Goldberg J."/>
            <person name="Griggs A."/>
            <person name="Gujja S."/>
            <person name="Heilman E."/>
            <person name="Heiman D."/>
            <person name="Howarth C."/>
            <person name="Mehta T."/>
            <person name="Neiman D."/>
            <person name="Pearson M."/>
            <person name="Roberts A."/>
            <person name="Saif S."/>
            <person name="Shea T."/>
            <person name="Shenoy N."/>
            <person name="Sisk P."/>
            <person name="Stolte C."/>
            <person name="Sykes S."/>
            <person name="White J."/>
            <person name="Yandava C."/>
            <person name="Burger G."/>
            <person name="Gray M.W."/>
            <person name="Holland P.W.H."/>
            <person name="King N."/>
            <person name="Lang F.B.F."/>
            <person name="Roger A.J."/>
            <person name="Ruiz-Trillo I."/>
            <person name="Haas B."/>
            <person name="Nusbaum C."/>
            <person name="Birren B."/>
        </authorList>
    </citation>
    <scope>NUCLEOTIDE SEQUENCE [LARGE SCALE GENOMIC DNA]</scope>
    <source>
        <strain evidence="2 3">JP610</strain>
    </source>
</reference>
<evidence type="ECO:0000256" key="1">
    <source>
        <dbReference type="SAM" id="MobiDB-lite"/>
    </source>
</evidence>
<dbReference type="AlphaFoldDB" id="A0A0L0EZM6"/>
<protein>
    <submittedName>
        <fullName evidence="2">Uncharacterized protein</fullName>
    </submittedName>
</protein>
<sequence length="69" mass="6805">MSPELITCHTLPSHLQSSSSSQATPSPFGGAFSSTTAPNAFTNANANTTASAPVQFGGSAAFGGAKNAF</sequence>
<feature type="compositionally biased region" description="Low complexity" evidence="1">
    <location>
        <begin position="9"/>
        <end position="26"/>
    </location>
</feature>